<evidence type="ECO:0000313" key="2">
    <source>
        <dbReference type="EMBL" id="KAL0002353.1"/>
    </source>
</evidence>
<evidence type="ECO:0000256" key="1">
    <source>
        <dbReference type="SAM" id="Coils"/>
    </source>
</evidence>
<dbReference type="Proteomes" id="UP001459277">
    <property type="component" value="Unassembled WGS sequence"/>
</dbReference>
<comment type="caution">
    <text evidence="2">The sequence shown here is derived from an EMBL/GenBank/DDBJ whole genome shotgun (WGS) entry which is preliminary data.</text>
</comment>
<reference evidence="2 3" key="1">
    <citation type="submission" date="2024-01" db="EMBL/GenBank/DDBJ databases">
        <title>A telomere-to-telomere, gap-free genome of sweet tea (Lithocarpus litseifolius).</title>
        <authorList>
            <person name="Zhou J."/>
        </authorList>
    </citation>
    <scope>NUCLEOTIDE SEQUENCE [LARGE SCALE GENOMIC DNA]</scope>
    <source>
        <strain evidence="2">Zhou-2022a</strain>
        <tissue evidence="2">Leaf</tissue>
    </source>
</reference>
<evidence type="ECO:0008006" key="4">
    <source>
        <dbReference type="Google" id="ProtNLM"/>
    </source>
</evidence>
<evidence type="ECO:0000313" key="3">
    <source>
        <dbReference type="Proteomes" id="UP001459277"/>
    </source>
</evidence>
<sequence length="112" mass="13139">MTFVMELQYDRHQNEEFLLNYIRDHCALKTSLKLHTFGRRFDGCRYWSPDDDRACKFFKWLDTSPCTCGAATTLIVFAKFRQLEHEVEVANEELKQARAMGEAALEREQAAK</sequence>
<feature type="coiled-coil region" evidence="1">
    <location>
        <begin position="80"/>
        <end position="111"/>
    </location>
</feature>
<organism evidence="2 3">
    <name type="scientific">Lithocarpus litseifolius</name>
    <dbReference type="NCBI Taxonomy" id="425828"/>
    <lineage>
        <taxon>Eukaryota</taxon>
        <taxon>Viridiplantae</taxon>
        <taxon>Streptophyta</taxon>
        <taxon>Embryophyta</taxon>
        <taxon>Tracheophyta</taxon>
        <taxon>Spermatophyta</taxon>
        <taxon>Magnoliopsida</taxon>
        <taxon>eudicotyledons</taxon>
        <taxon>Gunneridae</taxon>
        <taxon>Pentapetalae</taxon>
        <taxon>rosids</taxon>
        <taxon>fabids</taxon>
        <taxon>Fagales</taxon>
        <taxon>Fagaceae</taxon>
        <taxon>Lithocarpus</taxon>
    </lineage>
</organism>
<keyword evidence="3" id="KW-1185">Reference proteome</keyword>
<keyword evidence="1" id="KW-0175">Coiled coil</keyword>
<accession>A0AAW2CXU5</accession>
<dbReference type="AlphaFoldDB" id="A0AAW2CXU5"/>
<gene>
    <name evidence="2" type="ORF">SO802_016134</name>
</gene>
<protein>
    <recommendedName>
        <fullName evidence="4">Zinc finger GRF-type domain-containing protein</fullName>
    </recommendedName>
</protein>
<name>A0AAW2CXU5_9ROSI</name>
<proteinExistence type="predicted"/>
<dbReference type="EMBL" id="JAZDWU010000005">
    <property type="protein sequence ID" value="KAL0002353.1"/>
    <property type="molecule type" value="Genomic_DNA"/>
</dbReference>